<protein>
    <submittedName>
        <fullName evidence="3">Transposase IS116/IS110/IS902 family protein</fullName>
    </submittedName>
</protein>
<name>A0A653F233_9MYCO</name>
<dbReference type="GO" id="GO:0003677">
    <property type="term" value="F:DNA binding"/>
    <property type="evidence" value="ECO:0007669"/>
    <property type="project" value="InterPro"/>
</dbReference>
<dbReference type="GO" id="GO:0004803">
    <property type="term" value="F:transposase activity"/>
    <property type="evidence" value="ECO:0007669"/>
    <property type="project" value="InterPro"/>
</dbReference>
<dbReference type="AlphaFoldDB" id="A0A653F233"/>
<feature type="domain" description="Transposase IS110-like N-terminal" evidence="1">
    <location>
        <begin position="58"/>
        <end position="216"/>
    </location>
</feature>
<dbReference type="Pfam" id="PF02371">
    <property type="entry name" value="Transposase_20"/>
    <property type="match status" value="1"/>
</dbReference>
<dbReference type="InterPro" id="IPR003346">
    <property type="entry name" value="Transposase_20"/>
</dbReference>
<evidence type="ECO:0000313" key="3">
    <source>
        <dbReference type="EMBL" id="VTP03817.1"/>
    </source>
</evidence>
<accession>A0A653F233</accession>
<dbReference type="GO" id="GO:0006313">
    <property type="term" value="P:DNA transposition"/>
    <property type="evidence" value="ECO:0007669"/>
    <property type="project" value="InterPro"/>
</dbReference>
<dbReference type="PANTHER" id="PTHR33055:SF3">
    <property type="entry name" value="PUTATIVE TRANSPOSASE FOR IS117-RELATED"/>
    <property type="match status" value="1"/>
</dbReference>
<dbReference type="EMBL" id="LR589175">
    <property type="protein sequence ID" value="VTP03817.1"/>
    <property type="molecule type" value="Genomic_DNA"/>
</dbReference>
<feature type="domain" description="Transposase IS116/IS110/IS902 C-terminal" evidence="2">
    <location>
        <begin position="337"/>
        <end position="420"/>
    </location>
</feature>
<reference evidence="3" key="1">
    <citation type="submission" date="2019-05" db="EMBL/GenBank/DDBJ databases">
        <authorList>
            <person name="Naeem R."/>
            <person name="Antony C."/>
            <person name="Guan Q."/>
        </authorList>
    </citation>
    <scope>NUCLEOTIDE SEQUENCE</scope>
    <source>
        <strain evidence="3">2</strain>
    </source>
</reference>
<proteinExistence type="predicted"/>
<dbReference type="PANTHER" id="PTHR33055">
    <property type="entry name" value="TRANSPOSASE FOR INSERTION SEQUENCE ELEMENT IS1111A"/>
    <property type="match status" value="1"/>
</dbReference>
<dbReference type="InterPro" id="IPR002525">
    <property type="entry name" value="Transp_IS110-like_N"/>
</dbReference>
<evidence type="ECO:0000259" key="2">
    <source>
        <dbReference type="Pfam" id="PF02371"/>
    </source>
</evidence>
<dbReference type="NCBIfam" id="NF033542">
    <property type="entry name" value="transpos_IS110"/>
    <property type="match status" value="1"/>
</dbReference>
<dbReference type="InterPro" id="IPR047650">
    <property type="entry name" value="Transpos_IS110"/>
</dbReference>
<dbReference type="Pfam" id="PF01548">
    <property type="entry name" value="DEDD_Tnp_IS110"/>
    <property type="match status" value="1"/>
</dbReference>
<sequence length="471" mass="52059">MSVAEKDALLVSLTGLETQYIQEDVMVQGSDLSRGDKRRNARLARLRELVPAGNAIAAIDLADEEQVLVLTDHDSRVLGRRRVKAKAWRLGPVLEWARHKARELGFDDVTIGCEPTGHRWRVLDQLAAQRDMTLVCVQPLLVGRARESEDYTRDKTDDKDAVLIARLVAQLRCYVPERADETWAELRQLGSYRDRLITTASAGVQQLRDLLECAWPAVLSAAADPFDSITWCAALAVVLGRCDGRRERLARGGYQRFEGAVRREFGCWGGQRGPRRRIVAGVYGALTDAAGVAAQRRGALARAKWVLADWRTTQTRLVEVETRMREILDELQLSELAGSIPGVSALGVAAILAETGDLTRFDSPRALVKHAGLCPRENTSGTTTGRSRISGRGRPRLRLAAWRAVWGALRHNPVMGARYRHLTTRETNRLTDGQARAAVAAALLRWIHVIVTQRVSWDAAIVGVAELPTAA</sequence>
<gene>
    <name evidence="3" type="ORF">BIN_B_05275</name>
</gene>
<organism evidence="3">
    <name type="scientific">Mycobacterium riyadhense</name>
    <dbReference type="NCBI Taxonomy" id="486698"/>
    <lineage>
        <taxon>Bacteria</taxon>
        <taxon>Bacillati</taxon>
        <taxon>Actinomycetota</taxon>
        <taxon>Actinomycetes</taxon>
        <taxon>Mycobacteriales</taxon>
        <taxon>Mycobacteriaceae</taxon>
        <taxon>Mycobacterium</taxon>
    </lineage>
</organism>
<evidence type="ECO:0000259" key="1">
    <source>
        <dbReference type="Pfam" id="PF01548"/>
    </source>
</evidence>